<feature type="binding site" evidence="12">
    <location>
        <position position="434"/>
    </location>
    <ligand>
        <name>K(+)</name>
        <dbReference type="ChEBI" id="CHEBI:29103"/>
    </ligand>
</feature>
<comment type="similarity">
    <text evidence="2">Belongs to the TrkH potassium transport family.</text>
</comment>
<evidence type="ECO:0000256" key="8">
    <source>
        <dbReference type="ARBA" id="ARBA00022958"/>
    </source>
</evidence>
<feature type="binding site" evidence="12">
    <location>
        <position position="220"/>
    </location>
    <ligand>
        <name>K(+)</name>
        <dbReference type="ChEBI" id="CHEBI:29103"/>
    </ligand>
</feature>
<keyword evidence="11 13" id="KW-0472">Membrane</keyword>
<feature type="binding site" evidence="12">
    <location>
        <position position="433"/>
    </location>
    <ligand>
        <name>K(+)</name>
        <dbReference type="ChEBI" id="CHEBI:29103"/>
    </ligand>
</feature>
<evidence type="ECO:0000256" key="3">
    <source>
        <dbReference type="ARBA" id="ARBA00022448"/>
    </source>
</evidence>
<evidence type="ECO:0000256" key="5">
    <source>
        <dbReference type="ARBA" id="ARBA00022519"/>
    </source>
</evidence>
<feature type="transmembrane region" description="Helical" evidence="13">
    <location>
        <begin position="38"/>
        <end position="58"/>
    </location>
</feature>
<accession>A0A095ZGM9</accession>
<dbReference type="InterPro" id="IPR004772">
    <property type="entry name" value="TrkH"/>
</dbReference>
<gene>
    <name evidence="14" type="ORF">HMPREF2137_10405</name>
</gene>
<feature type="transmembrane region" description="Helical" evidence="13">
    <location>
        <begin position="454"/>
        <end position="482"/>
    </location>
</feature>
<dbReference type="AlphaFoldDB" id="A0A095ZGM9"/>
<keyword evidence="7 13" id="KW-0812">Transmembrane</keyword>
<feature type="transmembrane region" description="Helical" evidence="13">
    <location>
        <begin position="395"/>
        <end position="418"/>
    </location>
</feature>
<feature type="transmembrane region" description="Helical" evidence="13">
    <location>
        <begin position="330"/>
        <end position="352"/>
    </location>
</feature>
<evidence type="ECO:0000256" key="9">
    <source>
        <dbReference type="ARBA" id="ARBA00022989"/>
    </source>
</evidence>
<feature type="transmembrane region" description="Helical" evidence="13">
    <location>
        <begin position="7"/>
        <end position="32"/>
    </location>
</feature>
<keyword evidence="12" id="KW-0479">Metal-binding</keyword>
<comment type="caution">
    <text evidence="14">The sequence shown here is derived from an EMBL/GenBank/DDBJ whole genome shotgun (WGS) entry which is preliminary data.</text>
</comment>
<evidence type="ECO:0000256" key="7">
    <source>
        <dbReference type="ARBA" id="ARBA00022692"/>
    </source>
</evidence>
<keyword evidence="4" id="KW-1003">Cell membrane</keyword>
<reference evidence="14 15" key="1">
    <citation type="submission" date="2014-07" db="EMBL/GenBank/DDBJ databases">
        <authorList>
            <person name="McCorrison J."/>
            <person name="Sanka R."/>
            <person name="Torralba M."/>
            <person name="Gillis M."/>
            <person name="Haft D.H."/>
            <person name="Methe B."/>
            <person name="Sutton G."/>
            <person name="Nelson K.E."/>
        </authorList>
    </citation>
    <scope>NUCLEOTIDE SEQUENCE [LARGE SCALE GENOMIC DNA]</scope>
    <source>
        <strain evidence="14 15">DNF00853</strain>
    </source>
</reference>
<evidence type="ECO:0000313" key="14">
    <source>
        <dbReference type="EMBL" id="KGF33823.1"/>
    </source>
</evidence>
<feature type="binding site" evidence="12">
    <location>
        <position position="111"/>
    </location>
    <ligand>
        <name>K(+)</name>
        <dbReference type="ChEBI" id="CHEBI:29103"/>
    </ligand>
</feature>
<feature type="binding site" evidence="12">
    <location>
        <position position="316"/>
    </location>
    <ligand>
        <name>K(+)</name>
        <dbReference type="ChEBI" id="CHEBI:29103"/>
    </ligand>
</feature>
<dbReference type="EMBL" id="JRNN01000078">
    <property type="protein sequence ID" value="KGF33823.1"/>
    <property type="molecule type" value="Genomic_DNA"/>
</dbReference>
<evidence type="ECO:0000256" key="6">
    <source>
        <dbReference type="ARBA" id="ARBA00022538"/>
    </source>
</evidence>
<evidence type="ECO:0000313" key="15">
    <source>
        <dbReference type="Proteomes" id="UP000029556"/>
    </source>
</evidence>
<keyword evidence="6" id="KW-0633">Potassium transport</keyword>
<keyword evidence="10" id="KW-0406">Ion transport</keyword>
<dbReference type="InterPro" id="IPR003445">
    <property type="entry name" value="Cat_transpt"/>
</dbReference>
<evidence type="ECO:0000256" key="1">
    <source>
        <dbReference type="ARBA" id="ARBA00004429"/>
    </source>
</evidence>
<evidence type="ECO:0000256" key="4">
    <source>
        <dbReference type="ARBA" id="ARBA00022475"/>
    </source>
</evidence>
<dbReference type="OrthoDB" id="9810952at2"/>
<keyword evidence="9 13" id="KW-1133">Transmembrane helix</keyword>
<evidence type="ECO:0000256" key="12">
    <source>
        <dbReference type="PIRSR" id="PIRSR006247-1"/>
    </source>
</evidence>
<evidence type="ECO:0000256" key="13">
    <source>
        <dbReference type="SAM" id="Phobius"/>
    </source>
</evidence>
<comment type="subcellular location">
    <subcellularLocation>
        <location evidence="1">Cell inner membrane</location>
        <topology evidence="1">Multi-pass membrane protein</topology>
    </subcellularLocation>
</comment>
<dbReference type="Pfam" id="PF02386">
    <property type="entry name" value="TrkH"/>
    <property type="match status" value="1"/>
</dbReference>
<protein>
    <submittedName>
        <fullName evidence="14">Potassium transporter</fullName>
    </submittedName>
</protein>
<dbReference type="GO" id="GO:0005886">
    <property type="term" value="C:plasma membrane"/>
    <property type="evidence" value="ECO:0007669"/>
    <property type="project" value="UniProtKB-SubCell"/>
</dbReference>
<feature type="transmembrane region" description="Helical" evidence="13">
    <location>
        <begin position="275"/>
        <end position="293"/>
    </location>
</feature>
<feature type="transmembrane region" description="Helical" evidence="13">
    <location>
        <begin position="136"/>
        <end position="162"/>
    </location>
</feature>
<dbReference type="GO" id="GO:0015379">
    <property type="term" value="F:potassium:chloride symporter activity"/>
    <property type="evidence" value="ECO:0007669"/>
    <property type="project" value="InterPro"/>
</dbReference>
<evidence type="ECO:0000256" key="11">
    <source>
        <dbReference type="ARBA" id="ARBA00023136"/>
    </source>
</evidence>
<dbReference type="RefSeq" id="WP_036874166.1">
    <property type="nucleotide sequence ID" value="NZ_JRNN01000078.1"/>
</dbReference>
<feature type="transmembrane region" description="Helical" evidence="13">
    <location>
        <begin position="70"/>
        <end position="95"/>
    </location>
</feature>
<keyword evidence="3" id="KW-0813">Transport</keyword>
<dbReference type="GO" id="GO:0046872">
    <property type="term" value="F:metal ion binding"/>
    <property type="evidence" value="ECO:0007669"/>
    <property type="project" value="UniProtKB-KW"/>
</dbReference>
<name>A0A095ZGM9_9BACT</name>
<evidence type="ECO:0000256" key="2">
    <source>
        <dbReference type="ARBA" id="ARBA00009137"/>
    </source>
</evidence>
<organism evidence="14 15">
    <name type="scientific">Hoylesella buccalis DNF00853</name>
    <dbReference type="NCBI Taxonomy" id="1401074"/>
    <lineage>
        <taxon>Bacteria</taxon>
        <taxon>Pseudomonadati</taxon>
        <taxon>Bacteroidota</taxon>
        <taxon>Bacteroidia</taxon>
        <taxon>Bacteroidales</taxon>
        <taxon>Prevotellaceae</taxon>
        <taxon>Hoylesella</taxon>
    </lineage>
</organism>
<keyword evidence="5" id="KW-0997">Cell inner membrane</keyword>
<dbReference type="Proteomes" id="UP000029556">
    <property type="component" value="Unassembled WGS sequence"/>
</dbReference>
<evidence type="ECO:0000256" key="10">
    <source>
        <dbReference type="ARBA" id="ARBA00023065"/>
    </source>
</evidence>
<feature type="binding site" evidence="12">
    <location>
        <position position="112"/>
    </location>
    <ligand>
        <name>K(+)</name>
        <dbReference type="ChEBI" id="CHEBI:29103"/>
    </ligand>
</feature>
<sequence length="485" mass="54166">MINLRTIYKVIGSLLFIEAFILFACFGMALFYGEDDAMAFLLSVFISLFTAFILRYLGRNSNNTLSRRDAYLVVTLSWIVFSFFGTFPFTLSGYIHSFTDAYFETMSGFTTTGTTIIDDVEVLPHALLFWRSLTQWIGGLGIVFFTVALLPSMVGGSVQVFAAEATGPIKSKLHPRLSTSAKWILTVYLVLTIACIGCFILYGMNWFDAVNYSMTTTATGGFSTHNSSTEFFHSPALEYICTIFCFLSGVNFTLLYTAVVKRRFKALFKSSEFKFYLSVVILFSLFIMLELMINRGYDLEPAFRSGIFQVVSFITTTGLFNDDAGQWPHVTWVILATCMFIGACSGSTSGGFKCIRVVMLLKTIRNEFKQILHPNAVLPLKVNDTNIPYQKRGTLLAFLTMYLILCLLASFVLMMAHIDSTNSITIILSCIGNVGPTLGLEIGPTMSWSMLPGFVKWVCALLMLIGRLEIFSVLVILSPAFWKDN</sequence>
<dbReference type="PANTHER" id="PTHR32024:SF2">
    <property type="entry name" value="TRK SYSTEM POTASSIUM UPTAKE PROTEIN TRKG-RELATED"/>
    <property type="match status" value="1"/>
</dbReference>
<feature type="transmembrane region" description="Helical" evidence="13">
    <location>
        <begin position="236"/>
        <end position="255"/>
    </location>
</feature>
<dbReference type="PANTHER" id="PTHR32024">
    <property type="entry name" value="TRK SYSTEM POTASSIUM UPTAKE PROTEIN TRKG-RELATED"/>
    <property type="match status" value="1"/>
</dbReference>
<proteinExistence type="inferred from homology"/>
<dbReference type="PIRSF" id="PIRSF006247">
    <property type="entry name" value="TrkH"/>
    <property type="match status" value="1"/>
</dbReference>
<feature type="binding site" evidence="12">
    <location>
        <position position="317"/>
    </location>
    <ligand>
        <name>K(+)</name>
        <dbReference type="ChEBI" id="CHEBI:29103"/>
    </ligand>
</feature>
<keyword evidence="8 12" id="KW-0630">Potassium</keyword>
<feature type="transmembrane region" description="Helical" evidence="13">
    <location>
        <begin position="183"/>
        <end position="204"/>
    </location>
</feature>